<accession>A0A368NEW3</accession>
<dbReference type="AlphaFoldDB" id="A0A368NEW3"/>
<name>A0A368NEW3_9GAMM</name>
<evidence type="ECO:0000313" key="2">
    <source>
        <dbReference type="EMBL" id="RCU49187.1"/>
    </source>
</evidence>
<dbReference type="InterPro" id="IPR037522">
    <property type="entry name" value="HD_GYP_dom"/>
</dbReference>
<reference evidence="2 3" key="1">
    <citation type="submission" date="2018-07" db="EMBL/GenBank/DDBJ databases">
        <title>Corallincola holothuriorum sp. nov., a new facultative anaerobe isolated from sea cucumber Apostichopus japonicus.</title>
        <authorList>
            <person name="Xia H."/>
        </authorList>
    </citation>
    <scope>NUCLEOTIDE SEQUENCE [LARGE SCALE GENOMIC DNA]</scope>
    <source>
        <strain evidence="2 3">C4</strain>
    </source>
</reference>
<evidence type="ECO:0000313" key="3">
    <source>
        <dbReference type="Proteomes" id="UP000252558"/>
    </source>
</evidence>
<dbReference type="Pfam" id="PF13487">
    <property type="entry name" value="HD_5"/>
    <property type="match status" value="1"/>
</dbReference>
<gene>
    <name evidence="2" type="ORF">DU002_12610</name>
</gene>
<keyword evidence="3" id="KW-1185">Reference proteome</keyword>
<dbReference type="Gene3D" id="1.10.3210.10">
    <property type="entry name" value="Hypothetical protein af1432"/>
    <property type="match status" value="1"/>
</dbReference>
<dbReference type="OrthoDB" id="9764808at2"/>
<evidence type="ECO:0000259" key="1">
    <source>
        <dbReference type="PROSITE" id="PS51832"/>
    </source>
</evidence>
<dbReference type="InterPro" id="IPR021812">
    <property type="entry name" value="DUF3391"/>
</dbReference>
<comment type="caution">
    <text evidence="2">The sequence shown here is derived from an EMBL/GenBank/DDBJ whole genome shotgun (WGS) entry which is preliminary data.</text>
</comment>
<dbReference type="CDD" id="cd00077">
    <property type="entry name" value="HDc"/>
    <property type="match status" value="1"/>
</dbReference>
<sequence>MGDNSLKRIDIDELELGMFVVNVLAQKGGVTVKTQGLVRIPSAVENLKRAGVTSLMVDMTRSEIASKTADEPLDDTAQAVEYDNVSFDEEAGRALKLYEKARDYQKRLFTEISEGKPVDLDQASDLADQLIDSVFRNQNALCFMVQMKDKDEYLYQHAINCSTLMTLFARHMDFNRDTIQNLAVGMLFHDVGKIHIPRELIDKPGELTEKEFELVKDHVDISWEIASSIPHISSETLDVIKLHHERMDGSGYPHGLAGEEINIYGRMAAIIDCYHALTSDRPYKDSVTSMTAFSIMKNGTPGEFDQDLLNQFIRCVGIYPVGTLVKLKSGKLAIVMQGNFSNPLQPKVMVFYSTRQHHHTEPKLIDLADKHCSEEIETSVRPQQFDLNLMKFFKQVLI</sequence>
<protein>
    <submittedName>
        <fullName evidence="2">HD-GYP domain-containing protein</fullName>
    </submittedName>
</protein>
<dbReference type="PANTHER" id="PTHR43155:SF2">
    <property type="entry name" value="CYCLIC DI-GMP PHOSPHODIESTERASE PA4108"/>
    <property type="match status" value="1"/>
</dbReference>
<dbReference type="PANTHER" id="PTHR43155">
    <property type="entry name" value="CYCLIC DI-GMP PHOSPHODIESTERASE PA4108-RELATED"/>
    <property type="match status" value="1"/>
</dbReference>
<dbReference type="PROSITE" id="PS51832">
    <property type="entry name" value="HD_GYP"/>
    <property type="match status" value="1"/>
</dbReference>
<dbReference type="SMART" id="SM00471">
    <property type="entry name" value="HDc"/>
    <property type="match status" value="1"/>
</dbReference>
<dbReference type="InterPro" id="IPR003607">
    <property type="entry name" value="HD/PDEase_dom"/>
</dbReference>
<dbReference type="GO" id="GO:0008081">
    <property type="term" value="F:phosphoric diester hydrolase activity"/>
    <property type="evidence" value="ECO:0007669"/>
    <property type="project" value="UniProtKB-ARBA"/>
</dbReference>
<dbReference type="Proteomes" id="UP000252558">
    <property type="component" value="Unassembled WGS sequence"/>
</dbReference>
<dbReference type="EMBL" id="QPID01000007">
    <property type="protein sequence ID" value="RCU49187.1"/>
    <property type="molecule type" value="Genomic_DNA"/>
</dbReference>
<dbReference type="Pfam" id="PF11871">
    <property type="entry name" value="DUF3391"/>
    <property type="match status" value="1"/>
</dbReference>
<organism evidence="2 3">
    <name type="scientific">Corallincola holothuriorum</name>
    <dbReference type="NCBI Taxonomy" id="2282215"/>
    <lineage>
        <taxon>Bacteria</taxon>
        <taxon>Pseudomonadati</taxon>
        <taxon>Pseudomonadota</taxon>
        <taxon>Gammaproteobacteria</taxon>
        <taxon>Alteromonadales</taxon>
        <taxon>Psychromonadaceae</taxon>
        <taxon>Corallincola</taxon>
    </lineage>
</organism>
<dbReference type="RefSeq" id="WP_114338747.1">
    <property type="nucleotide sequence ID" value="NZ_QPID01000007.1"/>
</dbReference>
<dbReference type="SUPFAM" id="SSF109604">
    <property type="entry name" value="HD-domain/PDEase-like"/>
    <property type="match status" value="1"/>
</dbReference>
<proteinExistence type="predicted"/>
<feature type="domain" description="HD-GYP" evidence="1">
    <location>
        <begin position="132"/>
        <end position="328"/>
    </location>
</feature>